<dbReference type="Proteomes" id="UP001652600">
    <property type="component" value="Chromosome 4"/>
</dbReference>
<keyword evidence="3" id="KW-1185">Reference proteome</keyword>
<evidence type="ECO:0000313" key="4">
    <source>
        <dbReference type="RefSeq" id="XP_050940256.1"/>
    </source>
</evidence>
<organism evidence="3 4">
    <name type="scientific">Cucumis melo</name>
    <name type="common">Muskmelon</name>
    <dbReference type="NCBI Taxonomy" id="3656"/>
    <lineage>
        <taxon>Eukaryota</taxon>
        <taxon>Viridiplantae</taxon>
        <taxon>Streptophyta</taxon>
        <taxon>Embryophyta</taxon>
        <taxon>Tracheophyta</taxon>
        <taxon>Spermatophyta</taxon>
        <taxon>Magnoliopsida</taxon>
        <taxon>eudicotyledons</taxon>
        <taxon>Gunneridae</taxon>
        <taxon>Pentapetalae</taxon>
        <taxon>rosids</taxon>
        <taxon>fabids</taxon>
        <taxon>Cucurbitales</taxon>
        <taxon>Cucurbitaceae</taxon>
        <taxon>Benincaseae</taxon>
        <taxon>Cucumis</taxon>
    </lineage>
</organism>
<dbReference type="RefSeq" id="XP_050940256.1">
    <property type="nucleotide sequence ID" value="XM_051084299.1"/>
</dbReference>
<feature type="coiled-coil region" evidence="1">
    <location>
        <begin position="71"/>
        <end position="204"/>
    </location>
</feature>
<gene>
    <name evidence="4" type="primary">LOC103486222</name>
</gene>
<protein>
    <submittedName>
        <fullName evidence="4">Uncharacterized protein LOC103486222 isoform X1</fullName>
    </submittedName>
</protein>
<name>A0ABM3KR46_CUCME</name>
<accession>A0ABM3KR46</accession>
<dbReference type="GeneID" id="103486222"/>
<sequence>MDNGKKKRKNKKKKNKQIRTSEDEMVVSESTSVDDTHPRNRQNDQNPISDTLLLSYQQSSAKKDAKLDDTIKHLHEENNIHIQRMADLELKLVECEGEKHSWLQKEEALMDKIRNLQEDKTSLDLEGARLLNTIKLLERDKASLILDEVKSSKETIVDKNKDISRLQAQVVELEEQRCDLLHENKELTEKVADYQSKLLNLERKISSTYIHSSDRVTKEILNSQVDAARILVDRLITENAELIGKVNELFVELQRVTKTELSSGVEPDQMAKEATDTTTFNDPEPPLILNSVTCGKSSDALNSVPIHSHSIGGDFVDLDSDYLASKSSMRMATGEIEQIPLPQFDDRNRNRELPATEIDEKDVLLSDAPLIGAPYRLISFMAKYVSGADLVGKS</sequence>
<reference evidence="4" key="1">
    <citation type="submission" date="2025-08" db="UniProtKB">
        <authorList>
            <consortium name="RefSeq"/>
        </authorList>
    </citation>
    <scope>IDENTIFICATION</scope>
    <source>
        <tissue evidence="4">Stem</tissue>
    </source>
</reference>
<feature type="compositionally biased region" description="Basic residues" evidence="2">
    <location>
        <begin position="1"/>
        <end position="17"/>
    </location>
</feature>
<proteinExistence type="predicted"/>
<evidence type="ECO:0000256" key="2">
    <source>
        <dbReference type="SAM" id="MobiDB-lite"/>
    </source>
</evidence>
<evidence type="ECO:0000256" key="1">
    <source>
        <dbReference type="SAM" id="Coils"/>
    </source>
</evidence>
<evidence type="ECO:0000313" key="3">
    <source>
        <dbReference type="Proteomes" id="UP001652600"/>
    </source>
</evidence>
<keyword evidence="1" id="KW-0175">Coiled coil</keyword>
<feature type="region of interest" description="Disordered" evidence="2">
    <location>
        <begin position="1"/>
        <end position="49"/>
    </location>
</feature>